<proteinExistence type="predicted"/>
<accession>A0AAN7LPR0</accession>
<protein>
    <submittedName>
        <fullName evidence="2">Uncharacterized protein</fullName>
    </submittedName>
</protein>
<reference evidence="2 3" key="1">
    <citation type="journal article" date="2023" name="Hortic Res">
        <title>Pangenome of water caltrop reveals structural variations and asymmetric subgenome divergence after allopolyploidization.</title>
        <authorList>
            <person name="Zhang X."/>
            <person name="Chen Y."/>
            <person name="Wang L."/>
            <person name="Yuan Y."/>
            <person name="Fang M."/>
            <person name="Shi L."/>
            <person name="Lu R."/>
            <person name="Comes H.P."/>
            <person name="Ma Y."/>
            <person name="Chen Y."/>
            <person name="Huang G."/>
            <person name="Zhou Y."/>
            <person name="Zheng Z."/>
            <person name="Qiu Y."/>
        </authorList>
    </citation>
    <scope>NUCLEOTIDE SEQUENCE [LARGE SCALE GENOMIC DNA]</scope>
    <source>
        <strain evidence="2">F231</strain>
    </source>
</reference>
<comment type="caution">
    <text evidence="2">The sequence shown here is derived from an EMBL/GenBank/DDBJ whole genome shotgun (WGS) entry which is preliminary data.</text>
</comment>
<evidence type="ECO:0000313" key="2">
    <source>
        <dbReference type="EMBL" id="KAK4788594.1"/>
    </source>
</evidence>
<keyword evidence="3" id="KW-1185">Reference proteome</keyword>
<evidence type="ECO:0000256" key="1">
    <source>
        <dbReference type="SAM" id="MobiDB-lite"/>
    </source>
</evidence>
<evidence type="ECO:0000313" key="3">
    <source>
        <dbReference type="Proteomes" id="UP001346149"/>
    </source>
</evidence>
<organism evidence="2 3">
    <name type="scientific">Trapa natans</name>
    <name type="common">Water chestnut</name>
    <dbReference type="NCBI Taxonomy" id="22666"/>
    <lineage>
        <taxon>Eukaryota</taxon>
        <taxon>Viridiplantae</taxon>
        <taxon>Streptophyta</taxon>
        <taxon>Embryophyta</taxon>
        <taxon>Tracheophyta</taxon>
        <taxon>Spermatophyta</taxon>
        <taxon>Magnoliopsida</taxon>
        <taxon>eudicotyledons</taxon>
        <taxon>Gunneridae</taxon>
        <taxon>Pentapetalae</taxon>
        <taxon>rosids</taxon>
        <taxon>malvids</taxon>
        <taxon>Myrtales</taxon>
        <taxon>Lythraceae</taxon>
        <taxon>Trapa</taxon>
    </lineage>
</organism>
<gene>
    <name evidence="2" type="ORF">SAY86_019913</name>
</gene>
<name>A0AAN7LPR0_TRANT</name>
<feature type="region of interest" description="Disordered" evidence="1">
    <location>
        <begin position="1"/>
        <end position="63"/>
    </location>
</feature>
<dbReference type="EMBL" id="JAXQNO010000011">
    <property type="protein sequence ID" value="KAK4788594.1"/>
    <property type="molecule type" value="Genomic_DNA"/>
</dbReference>
<dbReference type="Proteomes" id="UP001346149">
    <property type="component" value="Unassembled WGS sequence"/>
</dbReference>
<sequence>MGADSGRLPCDVRRQESAALPGRKTTHTRAPALDGEVAGATMEEATAGPEQQDGLQTPTGVAMPSEVVKMNTWRRLLVFMGS</sequence>
<dbReference type="AlphaFoldDB" id="A0AAN7LPR0"/>